<evidence type="ECO:0000256" key="3">
    <source>
        <dbReference type="ARBA" id="ARBA00022691"/>
    </source>
</evidence>
<evidence type="ECO:0000313" key="7">
    <source>
        <dbReference type="Proteomes" id="UP000199071"/>
    </source>
</evidence>
<feature type="binding site" evidence="5">
    <location>
        <position position="102"/>
    </location>
    <ligand>
        <name>S-adenosyl-L-methionine</name>
        <dbReference type="ChEBI" id="CHEBI:59789"/>
    </ligand>
</feature>
<evidence type="ECO:0000313" key="6">
    <source>
        <dbReference type="EMBL" id="SDB04966.1"/>
    </source>
</evidence>
<dbReference type="EC" id="2.1.1.177" evidence="5"/>
<dbReference type="CDD" id="cd18081">
    <property type="entry name" value="RlmH-like"/>
    <property type="match status" value="1"/>
</dbReference>
<dbReference type="AlphaFoldDB" id="A0A1G6A9G7"/>
<accession>A0A1G6A9G7</accession>
<dbReference type="GO" id="GO:0070038">
    <property type="term" value="F:rRNA (pseudouridine-N3-)-methyltransferase activity"/>
    <property type="evidence" value="ECO:0007669"/>
    <property type="project" value="UniProtKB-UniRule"/>
</dbReference>
<dbReference type="InterPro" id="IPR003742">
    <property type="entry name" value="RlmH-like"/>
</dbReference>
<dbReference type="STRING" id="665467.SAMN02982931_00331"/>
<dbReference type="Gene3D" id="3.40.1280.10">
    <property type="match status" value="1"/>
</dbReference>
<dbReference type="SUPFAM" id="SSF75217">
    <property type="entry name" value="alpha/beta knot"/>
    <property type="match status" value="1"/>
</dbReference>
<evidence type="ECO:0000256" key="4">
    <source>
        <dbReference type="ARBA" id="ARBA00038303"/>
    </source>
</evidence>
<proteinExistence type="inferred from homology"/>
<feature type="binding site" evidence="5">
    <location>
        <position position="71"/>
    </location>
    <ligand>
        <name>S-adenosyl-L-methionine</name>
        <dbReference type="ChEBI" id="CHEBI:59789"/>
    </ligand>
</feature>
<dbReference type="PANTHER" id="PTHR33603:SF1">
    <property type="entry name" value="RIBOSOMAL RNA LARGE SUBUNIT METHYLTRANSFERASE H"/>
    <property type="match status" value="1"/>
</dbReference>
<dbReference type="InterPro" id="IPR029028">
    <property type="entry name" value="Alpha/beta_knot_MTases"/>
</dbReference>
<gene>
    <name evidence="5" type="primary">rlmH</name>
    <name evidence="6" type="ORF">SAMN02982931_00331</name>
</gene>
<dbReference type="PANTHER" id="PTHR33603">
    <property type="entry name" value="METHYLTRANSFERASE"/>
    <property type="match status" value="1"/>
</dbReference>
<keyword evidence="3 5" id="KW-0949">S-adenosyl-L-methionine</keyword>
<keyword evidence="1 5" id="KW-0489">Methyltransferase</keyword>
<comment type="similarity">
    <text evidence="4 5">Belongs to the RNA methyltransferase RlmH family.</text>
</comment>
<evidence type="ECO:0000256" key="2">
    <source>
        <dbReference type="ARBA" id="ARBA00022679"/>
    </source>
</evidence>
<dbReference type="GO" id="GO:0005737">
    <property type="term" value="C:cytoplasm"/>
    <property type="evidence" value="ECO:0007669"/>
    <property type="project" value="UniProtKB-SubCell"/>
</dbReference>
<evidence type="ECO:0000256" key="1">
    <source>
        <dbReference type="ARBA" id="ARBA00022603"/>
    </source>
</evidence>
<dbReference type="Pfam" id="PF02590">
    <property type="entry name" value="SPOUT_MTase"/>
    <property type="match status" value="1"/>
</dbReference>
<reference evidence="6 7" key="1">
    <citation type="submission" date="2016-10" db="EMBL/GenBank/DDBJ databases">
        <authorList>
            <person name="de Groot N.N."/>
        </authorList>
    </citation>
    <scope>NUCLEOTIDE SEQUENCE [LARGE SCALE GENOMIC DNA]</scope>
    <source>
        <strain evidence="6 7">ATCC 35022</strain>
    </source>
</reference>
<dbReference type="PIRSF" id="PIRSF004505">
    <property type="entry name" value="MT_bac"/>
    <property type="match status" value="1"/>
</dbReference>
<protein>
    <recommendedName>
        <fullName evidence="5">Ribosomal RNA large subunit methyltransferase H</fullName>
        <ecNumber evidence="5">2.1.1.177</ecNumber>
    </recommendedName>
    <alternativeName>
        <fullName evidence="5">23S rRNA (pseudouridine1915-N3)-methyltransferase</fullName>
    </alternativeName>
    <alternativeName>
        <fullName evidence="5">23S rRNA m3Psi1915 methyltransferase</fullName>
    </alternativeName>
    <alternativeName>
        <fullName evidence="5">rRNA (pseudouridine-N3-)-methyltransferase RlmH</fullName>
    </alternativeName>
</protein>
<dbReference type="InterPro" id="IPR029026">
    <property type="entry name" value="tRNA_m1G_MTases_N"/>
</dbReference>
<dbReference type="HAMAP" id="MF_00658">
    <property type="entry name" value="23SrRNA_methyltr_H"/>
    <property type="match status" value="1"/>
</dbReference>
<name>A0A1G6A9G7_9HYPH</name>
<feature type="binding site" evidence="5">
    <location>
        <begin position="121"/>
        <end position="126"/>
    </location>
    <ligand>
        <name>S-adenosyl-L-methionine</name>
        <dbReference type="ChEBI" id="CHEBI:59789"/>
    </ligand>
</feature>
<keyword evidence="5" id="KW-0963">Cytoplasm</keyword>
<organism evidence="6 7">
    <name type="scientific">Bauldia litoralis</name>
    <dbReference type="NCBI Taxonomy" id="665467"/>
    <lineage>
        <taxon>Bacteria</taxon>
        <taxon>Pseudomonadati</taxon>
        <taxon>Pseudomonadota</taxon>
        <taxon>Alphaproteobacteria</taxon>
        <taxon>Hyphomicrobiales</taxon>
        <taxon>Kaistiaceae</taxon>
        <taxon>Bauldia</taxon>
    </lineage>
</organism>
<dbReference type="Proteomes" id="UP000199071">
    <property type="component" value="Unassembled WGS sequence"/>
</dbReference>
<comment type="subunit">
    <text evidence="5">Homodimer.</text>
</comment>
<sequence>MVAVGRLKAGPEREMLDRYLDRADKAGRQIGLSFDLRELAESAARQPAARKAGEAESIAAAIPPGAVVVVLDERGKPVTSRALADRIAEWRDSGRDMAFVIGGPDGLAPDTIARADLRLAFGAMTWPHQLVRIMLAEQLYRTVTILAGHPYHRD</sequence>
<keyword evidence="2 5" id="KW-0808">Transferase</keyword>
<comment type="function">
    <text evidence="5">Specifically methylates the pseudouridine at position 1915 (m3Psi1915) in 23S rRNA.</text>
</comment>
<keyword evidence="7" id="KW-1185">Reference proteome</keyword>
<dbReference type="EMBL" id="FMXQ01000001">
    <property type="protein sequence ID" value="SDB04966.1"/>
    <property type="molecule type" value="Genomic_DNA"/>
</dbReference>
<dbReference type="NCBIfam" id="NF000989">
    <property type="entry name" value="PRK00103.2-3"/>
    <property type="match status" value="1"/>
</dbReference>
<comment type="subcellular location">
    <subcellularLocation>
        <location evidence="5">Cytoplasm</location>
    </subcellularLocation>
</comment>
<keyword evidence="5" id="KW-0698">rRNA processing</keyword>
<comment type="catalytic activity">
    <reaction evidence="5">
        <text>pseudouridine(1915) in 23S rRNA + S-adenosyl-L-methionine = N(3)-methylpseudouridine(1915) in 23S rRNA + S-adenosyl-L-homocysteine + H(+)</text>
        <dbReference type="Rhea" id="RHEA:42752"/>
        <dbReference type="Rhea" id="RHEA-COMP:10221"/>
        <dbReference type="Rhea" id="RHEA-COMP:10222"/>
        <dbReference type="ChEBI" id="CHEBI:15378"/>
        <dbReference type="ChEBI" id="CHEBI:57856"/>
        <dbReference type="ChEBI" id="CHEBI:59789"/>
        <dbReference type="ChEBI" id="CHEBI:65314"/>
        <dbReference type="ChEBI" id="CHEBI:74486"/>
        <dbReference type="EC" id="2.1.1.177"/>
    </reaction>
</comment>
<evidence type="ECO:0000256" key="5">
    <source>
        <dbReference type="HAMAP-Rule" id="MF_00658"/>
    </source>
</evidence>